<keyword evidence="2" id="KW-1185">Reference proteome</keyword>
<gene>
    <name evidence="1" type="ORF">ACFONL_13410</name>
</gene>
<dbReference type="RefSeq" id="WP_191321056.1">
    <property type="nucleotide sequence ID" value="NZ_BNCG01000038.1"/>
</dbReference>
<evidence type="ECO:0000313" key="1">
    <source>
        <dbReference type="EMBL" id="MFC3638359.1"/>
    </source>
</evidence>
<accession>A0ABV7UI03</accession>
<name>A0ABV7UI03_9HYPH</name>
<organism evidence="1 2">
    <name type="scientific">Camelimonas fluminis</name>
    <dbReference type="NCBI Taxonomy" id="1576911"/>
    <lineage>
        <taxon>Bacteria</taxon>
        <taxon>Pseudomonadati</taxon>
        <taxon>Pseudomonadota</taxon>
        <taxon>Alphaproteobacteria</taxon>
        <taxon>Hyphomicrobiales</taxon>
        <taxon>Chelatococcaceae</taxon>
        <taxon>Camelimonas</taxon>
    </lineage>
</organism>
<sequence>MSLATRIASFVRSTIRAHQQNNDPLTAALTATQAICRVFHPVQLTSGDIQKLLYLCEMRELAATNGASTLIGSLQFHATDMGPQCKALQRHIAARNRHAVTYLGEFENYPFPEPTAFRLRKRPCRLEAGILAKLKNEPRTPVIGRAICMRPWGRLVLCPQEDRSTDTLSAPSRKAENPCCA</sequence>
<reference evidence="2" key="1">
    <citation type="journal article" date="2019" name="Int. J. Syst. Evol. Microbiol.">
        <title>The Global Catalogue of Microorganisms (GCM) 10K type strain sequencing project: providing services to taxonomists for standard genome sequencing and annotation.</title>
        <authorList>
            <consortium name="The Broad Institute Genomics Platform"/>
            <consortium name="The Broad Institute Genome Sequencing Center for Infectious Disease"/>
            <person name="Wu L."/>
            <person name="Ma J."/>
        </authorList>
    </citation>
    <scope>NUCLEOTIDE SEQUENCE [LARGE SCALE GENOMIC DNA]</scope>
    <source>
        <strain evidence="2">KCTC 42282</strain>
    </source>
</reference>
<dbReference type="Proteomes" id="UP001595704">
    <property type="component" value="Unassembled WGS sequence"/>
</dbReference>
<proteinExistence type="predicted"/>
<protein>
    <submittedName>
        <fullName evidence="1">Uncharacterized protein</fullName>
    </submittedName>
</protein>
<dbReference type="EMBL" id="JBHRYC010000066">
    <property type="protein sequence ID" value="MFC3638359.1"/>
    <property type="molecule type" value="Genomic_DNA"/>
</dbReference>
<evidence type="ECO:0000313" key="2">
    <source>
        <dbReference type="Proteomes" id="UP001595704"/>
    </source>
</evidence>
<comment type="caution">
    <text evidence="1">The sequence shown here is derived from an EMBL/GenBank/DDBJ whole genome shotgun (WGS) entry which is preliminary data.</text>
</comment>